<reference evidence="2 3" key="1">
    <citation type="submission" date="2016-02" db="EMBL/GenBank/DDBJ databases">
        <title>Complete genome sequencing and analysis of ATSB10, Dyella thiooxydans isolated from rhizosphere soil of sunflower (Helianthus annuus L.).</title>
        <authorList>
            <person name="Lee Y."/>
            <person name="Hwangbo K."/>
            <person name="Chung H."/>
            <person name="Yoo J."/>
            <person name="Kim K.Y."/>
            <person name="Sa T.M."/>
            <person name="Um Y."/>
            <person name="Madhaiyan M."/>
        </authorList>
    </citation>
    <scope>NUCLEOTIDE SEQUENCE [LARGE SCALE GENOMIC DNA]</scope>
    <source>
        <strain evidence="2 3">ATSB10</strain>
    </source>
</reference>
<evidence type="ECO:0000259" key="1">
    <source>
        <dbReference type="Pfam" id="PF13020"/>
    </source>
</evidence>
<name>A0A160N0G4_9GAMM</name>
<accession>A0A160N0G4</accession>
<dbReference type="KEGG" id="dtx:ATSB10_14900"/>
<evidence type="ECO:0000313" key="2">
    <source>
        <dbReference type="EMBL" id="AND68944.1"/>
    </source>
</evidence>
<dbReference type="RefSeq" id="WP_236886520.1">
    <property type="nucleotide sequence ID" value="NZ_CP014841.1"/>
</dbReference>
<dbReference type="EMBL" id="CP014841">
    <property type="protein sequence ID" value="AND68944.1"/>
    <property type="molecule type" value="Genomic_DNA"/>
</dbReference>
<gene>
    <name evidence="2" type="ORF">ATSB10_14900</name>
</gene>
<dbReference type="PATRIC" id="fig|445710.3.peg.1483"/>
<dbReference type="Proteomes" id="UP000077255">
    <property type="component" value="Chromosome"/>
</dbReference>
<dbReference type="Pfam" id="PF13020">
    <property type="entry name" value="NOV_C"/>
    <property type="match status" value="1"/>
</dbReference>
<feature type="domain" description="Protein NO VEIN C-terminal" evidence="1">
    <location>
        <begin position="149"/>
        <end position="245"/>
    </location>
</feature>
<dbReference type="InterPro" id="IPR024975">
    <property type="entry name" value="NOV_C"/>
</dbReference>
<proteinExistence type="predicted"/>
<protein>
    <recommendedName>
        <fullName evidence="1">Protein NO VEIN C-terminal domain-containing protein</fullName>
    </recommendedName>
</protein>
<keyword evidence="3" id="KW-1185">Reference proteome</keyword>
<sequence>MADYLAMLTLQLNGQRYNKTEHAKGLMHKLKGRSRPSIEFKHCNISAVMLELDYPYIPGYKPRGNYQHMLLDVVEAQVQLRPDLQDAAQAAVLRPAAAIAIADEASVWVPTPRPSRIREAPANYAPSFSPAKRDYLAQEARNRSLGRAGELFVLELEARRLHAAGKKVLSMRVEHVAATRGDGLGFDVLSFEEDGRERLIEVKTTGFGELTPFYVSRNELARSRADAERYQLYRVFSFRDRPRLFALPGAIEDACQLEASTYLARVGG</sequence>
<evidence type="ECO:0000313" key="3">
    <source>
        <dbReference type="Proteomes" id="UP000077255"/>
    </source>
</evidence>
<organism evidence="2 3">
    <name type="scientific">Dyella thiooxydans</name>
    <dbReference type="NCBI Taxonomy" id="445710"/>
    <lineage>
        <taxon>Bacteria</taxon>
        <taxon>Pseudomonadati</taxon>
        <taxon>Pseudomonadota</taxon>
        <taxon>Gammaproteobacteria</taxon>
        <taxon>Lysobacterales</taxon>
        <taxon>Rhodanobacteraceae</taxon>
        <taxon>Dyella</taxon>
    </lineage>
</organism>
<dbReference type="AlphaFoldDB" id="A0A160N0G4"/>